<feature type="transmembrane region" description="Helical" evidence="7">
    <location>
        <begin position="79"/>
        <end position="98"/>
    </location>
</feature>
<dbReference type="EMBL" id="JADAKE010000016">
    <property type="protein sequence ID" value="MBF8808109.1"/>
    <property type="molecule type" value="Genomic_DNA"/>
</dbReference>
<dbReference type="Pfam" id="PF07690">
    <property type="entry name" value="MFS_1"/>
    <property type="match status" value="1"/>
</dbReference>
<dbReference type="InterPro" id="IPR050171">
    <property type="entry name" value="MFS_Transporters"/>
</dbReference>
<evidence type="ECO:0000256" key="7">
    <source>
        <dbReference type="SAM" id="Phobius"/>
    </source>
</evidence>
<name>A0A931F8R4_9ENTE</name>
<dbReference type="Gene3D" id="1.20.1250.20">
    <property type="entry name" value="MFS general substrate transporter like domains"/>
    <property type="match status" value="2"/>
</dbReference>
<dbReference type="InterPro" id="IPR020846">
    <property type="entry name" value="MFS_dom"/>
</dbReference>
<proteinExistence type="predicted"/>
<protein>
    <submittedName>
        <fullName evidence="9">MFS transporter</fullName>
    </submittedName>
</protein>
<sequence>MKALNLTARQLEDYLLVVGGATTIYLVIGVRDVLYEPFRALLGVSNTQLGILLSISGFVQIFGYLLFGWILDSANVRKLFTIDLVGYALTGIFLACFHELPFPILMGAFVLFGFFGDAIYWPVVQKSIKYLGGQHNQGKAFSIMGFFRSLGGSIVTAIDVLIFSLFTGILFGIKVAMIFNGTITILFAILIWFRMPNDFMADKTLKKEKKERASLTSLRKAIKIPIVWTTGVASACIYVTNIGIGTYYLPFLQHNYHVSAAVIGAIGVVNGLSGIVIGPLSGIISDRYFKSSASWMSLSYAVLMIVLVGIINMPKGNGFVYLGVAGLFLSTIGLIMVKAVYYAPLGEFGIDNNISAAAMSLSSFLGYSPSFFAYPLIGKLLDTYPTQQAYHMLFSIMLATSGIGLVINLYNSSVIKRMREKI</sequence>
<keyword evidence="2" id="KW-0813">Transport</keyword>
<evidence type="ECO:0000256" key="3">
    <source>
        <dbReference type="ARBA" id="ARBA00022475"/>
    </source>
</evidence>
<dbReference type="SUPFAM" id="SSF103473">
    <property type="entry name" value="MFS general substrate transporter"/>
    <property type="match status" value="1"/>
</dbReference>
<evidence type="ECO:0000256" key="4">
    <source>
        <dbReference type="ARBA" id="ARBA00022692"/>
    </source>
</evidence>
<keyword evidence="6 7" id="KW-0472">Membrane</keyword>
<dbReference type="Proteomes" id="UP000637757">
    <property type="component" value="Unassembled WGS sequence"/>
</dbReference>
<feature type="transmembrane region" description="Helical" evidence="7">
    <location>
        <begin position="354"/>
        <end position="377"/>
    </location>
</feature>
<dbReference type="InterPro" id="IPR036259">
    <property type="entry name" value="MFS_trans_sf"/>
</dbReference>
<evidence type="ECO:0000313" key="10">
    <source>
        <dbReference type="Proteomes" id="UP000637757"/>
    </source>
</evidence>
<feature type="transmembrane region" description="Helical" evidence="7">
    <location>
        <begin position="145"/>
        <end position="169"/>
    </location>
</feature>
<dbReference type="PANTHER" id="PTHR23517">
    <property type="entry name" value="RESISTANCE PROTEIN MDTM, PUTATIVE-RELATED-RELATED"/>
    <property type="match status" value="1"/>
</dbReference>
<evidence type="ECO:0000256" key="1">
    <source>
        <dbReference type="ARBA" id="ARBA00004651"/>
    </source>
</evidence>
<feature type="transmembrane region" description="Helical" evidence="7">
    <location>
        <begin position="226"/>
        <end position="249"/>
    </location>
</feature>
<feature type="transmembrane region" description="Helical" evidence="7">
    <location>
        <begin position="12"/>
        <end position="28"/>
    </location>
</feature>
<feature type="transmembrane region" description="Helical" evidence="7">
    <location>
        <begin position="175"/>
        <end position="193"/>
    </location>
</feature>
<keyword evidence="10" id="KW-1185">Reference proteome</keyword>
<feature type="transmembrane region" description="Helical" evidence="7">
    <location>
        <begin position="104"/>
        <end position="124"/>
    </location>
</feature>
<keyword evidence="5 7" id="KW-1133">Transmembrane helix</keyword>
<evidence type="ECO:0000313" key="9">
    <source>
        <dbReference type="EMBL" id="MBF8808109.1"/>
    </source>
</evidence>
<gene>
    <name evidence="9" type="ORF">IC227_07035</name>
</gene>
<dbReference type="PROSITE" id="PS50850">
    <property type="entry name" value="MFS"/>
    <property type="match status" value="1"/>
</dbReference>
<evidence type="ECO:0000256" key="5">
    <source>
        <dbReference type="ARBA" id="ARBA00022989"/>
    </source>
</evidence>
<feature type="transmembrane region" description="Helical" evidence="7">
    <location>
        <begin position="389"/>
        <end position="410"/>
    </location>
</feature>
<dbReference type="GO" id="GO:0022857">
    <property type="term" value="F:transmembrane transporter activity"/>
    <property type="evidence" value="ECO:0007669"/>
    <property type="project" value="InterPro"/>
</dbReference>
<keyword evidence="3" id="KW-1003">Cell membrane</keyword>
<dbReference type="InterPro" id="IPR011701">
    <property type="entry name" value="MFS"/>
</dbReference>
<feature type="transmembrane region" description="Helical" evidence="7">
    <location>
        <begin position="319"/>
        <end position="342"/>
    </location>
</feature>
<dbReference type="PANTHER" id="PTHR23517:SF2">
    <property type="entry name" value="MULTIDRUG RESISTANCE PROTEIN MDTH"/>
    <property type="match status" value="1"/>
</dbReference>
<reference evidence="9" key="1">
    <citation type="submission" date="2020-09" db="EMBL/GenBank/DDBJ databases">
        <title>Genomic insights into the novelty and pathogenicity of a unique biofilm-forming Enterococcus sp. bacteria (Enterococcus lacertideformus) identified in reptiles.</title>
        <authorList>
            <person name="Agius J.E."/>
            <person name="Phalen D.N."/>
            <person name="Rose K."/>
            <person name="Eden J.-S."/>
        </authorList>
    </citation>
    <scope>NUCLEOTIDE SEQUENCE</scope>
    <source>
        <strain evidence="9">PHRS 0518</strain>
    </source>
</reference>
<feature type="transmembrane region" description="Helical" evidence="7">
    <location>
        <begin position="261"/>
        <end position="283"/>
    </location>
</feature>
<feature type="domain" description="Major facilitator superfamily (MFS) profile" evidence="8">
    <location>
        <begin position="1"/>
        <end position="416"/>
    </location>
</feature>
<keyword evidence="4 7" id="KW-0812">Transmembrane</keyword>
<accession>A0A931F8R4</accession>
<comment type="subcellular location">
    <subcellularLocation>
        <location evidence="1">Cell membrane</location>
        <topology evidence="1">Multi-pass membrane protein</topology>
    </subcellularLocation>
</comment>
<evidence type="ECO:0000256" key="6">
    <source>
        <dbReference type="ARBA" id="ARBA00023136"/>
    </source>
</evidence>
<organism evidence="9 10">
    <name type="scientific">Enterococcus lacertideformus</name>
    <dbReference type="NCBI Taxonomy" id="2771493"/>
    <lineage>
        <taxon>Bacteria</taxon>
        <taxon>Bacillati</taxon>
        <taxon>Bacillota</taxon>
        <taxon>Bacilli</taxon>
        <taxon>Lactobacillales</taxon>
        <taxon>Enterococcaceae</taxon>
        <taxon>Enterococcus</taxon>
    </lineage>
</organism>
<comment type="caution">
    <text evidence="9">The sequence shown here is derived from an EMBL/GenBank/DDBJ whole genome shotgun (WGS) entry which is preliminary data.</text>
</comment>
<dbReference type="AlphaFoldDB" id="A0A931F8R4"/>
<evidence type="ECO:0000259" key="8">
    <source>
        <dbReference type="PROSITE" id="PS50850"/>
    </source>
</evidence>
<feature type="transmembrane region" description="Helical" evidence="7">
    <location>
        <begin position="295"/>
        <end position="313"/>
    </location>
</feature>
<feature type="transmembrane region" description="Helical" evidence="7">
    <location>
        <begin position="48"/>
        <end position="67"/>
    </location>
</feature>
<dbReference type="GO" id="GO:0005886">
    <property type="term" value="C:plasma membrane"/>
    <property type="evidence" value="ECO:0007669"/>
    <property type="project" value="UniProtKB-SubCell"/>
</dbReference>
<evidence type="ECO:0000256" key="2">
    <source>
        <dbReference type="ARBA" id="ARBA00022448"/>
    </source>
</evidence>
<dbReference type="CDD" id="cd06174">
    <property type="entry name" value="MFS"/>
    <property type="match status" value="1"/>
</dbReference>